<dbReference type="GO" id="GO:0008652">
    <property type="term" value="P:amino acid biosynthetic process"/>
    <property type="evidence" value="ECO:0007669"/>
    <property type="project" value="UniProtKB-KW"/>
</dbReference>
<evidence type="ECO:0000256" key="5">
    <source>
        <dbReference type="PIRSR" id="PIRSR602480-1"/>
    </source>
</evidence>
<feature type="binding site" evidence="5">
    <location>
        <position position="145"/>
    </location>
    <ligand>
        <name>phosphoenolpyruvate</name>
        <dbReference type="ChEBI" id="CHEBI:58702"/>
    </ligand>
</feature>
<dbReference type="AlphaFoldDB" id="A0A8H8DL01"/>
<evidence type="ECO:0000256" key="4">
    <source>
        <dbReference type="ARBA" id="ARBA00047508"/>
    </source>
</evidence>
<comment type="similarity">
    <text evidence="2 6">Belongs to the class-II DAHP synthase family.</text>
</comment>
<comment type="pathway">
    <text evidence="1 6">Metabolic intermediate biosynthesis; chorismate biosynthesis; chorismate from D-erythrose 4-phosphate and phosphoenolpyruvate: step 1/7.</text>
</comment>
<keyword evidence="5" id="KW-0170">Cobalt</keyword>
<keyword evidence="3 6" id="KW-0808">Transferase</keyword>
<comment type="caution">
    <text evidence="8">The sequence shown here is derived from an EMBL/GenBank/DDBJ whole genome shotgun (WGS) entry which is preliminary data.</text>
</comment>
<feature type="binding site" evidence="5">
    <location>
        <position position="177"/>
    </location>
    <ligand>
        <name>Mn(2+)</name>
        <dbReference type="ChEBI" id="CHEBI:29035"/>
    </ligand>
</feature>
<accession>A0A8H8DL01</accession>
<keyword evidence="5" id="KW-0464">Manganese</keyword>
<dbReference type="InterPro" id="IPR002480">
    <property type="entry name" value="DAHP_synth_2"/>
</dbReference>
<dbReference type="Pfam" id="PF01474">
    <property type="entry name" value="DAHP_synth_2"/>
    <property type="match status" value="1"/>
</dbReference>
<comment type="cofactor">
    <cofactor evidence="5">
        <name>Mn(2+)</name>
        <dbReference type="ChEBI" id="CHEBI:29035"/>
    </cofactor>
    <cofactor evidence="5">
        <name>Co(2+)</name>
        <dbReference type="ChEBI" id="CHEBI:48828"/>
    </cofactor>
    <cofactor evidence="5">
        <name>Cd(2+)</name>
        <dbReference type="ChEBI" id="CHEBI:48775"/>
    </cofactor>
    <text evidence="5">Binds 1 divalent cation per subunit. The enzyme is active with manganese, cobalt or cadmium ions.</text>
</comment>
<evidence type="ECO:0000313" key="9">
    <source>
        <dbReference type="Proteomes" id="UP000673691"/>
    </source>
</evidence>
<dbReference type="InterPro" id="IPR013785">
    <property type="entry name" value="Aldolase_TIM"/>
</dbReference>
<protein>
    <recommendedName>
        <fullName evidence="6">Phospho-2-dehydro-3-deoxyheptonate aldolase</fullName>
        <ecNumber evidence="6">2.5.1.54</ecNumber>
    </recommendedName>
</protein>
<dbReference type="GO" id="GO:0009073">
    <property type="term" value="P:aromatic amino acid family biosynthetic process"/>
    <property type="evidence" value="ECO:0007669"/>
    <property type="project" value="UniProtKB-KW"/>
</dbReference>
<dbReference type="Gene3D" id="3.20.20.70">
    <property type="entry name" value="Aldolase class I"/>
    <property type="match status" value="1"/>
</dbReference>
<feature type="region of interest" description="Disordered" evidence="7">
    <location>
        <begin position="42"/>
        <end position="64"/>
    </location>
</feature>
<keyword evidence="9" id="KW-1185">Reference proteome</keyword>
<evidence type="ECO:0000313" key="8">
    <source>
        <dbReference type="EMBL" id="KAG5462173.1"/>
    </source>
</evidence>
<keyword evidence="5" id="KW-0104">Cadmium</keyword>
<gene>
    <name evidence="8" type="ORF">BJ554DRAFT_5529</name>
</gene>
<organism evidence="8 9">
    <name type="scientific">Olpidium bornovanus</name>
    <dbReference type="NCBI Taxonomy" id="278681"/>
    <lineage>
        <taxon>Eukaryota</taxon>
        <taxon>Fungi</taxon>
        <taxon>Fungi incertae sedis</taxon>
        <taxon>Olpidiomycota</taxon>
        <taxon>Olpidiomycotina</taxon>
        <taxon>Olpidiomycetes</taxon>
        <taxon>Olpidiales</taxon>
        <taxon>Olpidiaceae</taxon>
        <taxon>Olpidium</taxon>
    </lineage>
</organism>
<name>A0A8H8DL01_9FUNG</name>
<keyword evidence="6" id="KW-0028">Amino-acid biosynthesis</keyword>
<feature type="compositionally biased region" description="Low complexity" evidence="7">
    <location>
        <begin position="42"/>
        <end position="55"/>
    </location>
</feature>
<reference evidence="8 9" key="1">
    <citation type="journal article" name="Sci. Rep.">
        <title>Genome-scale phylogenetic analyses confirm Olpidium as the closest living zoosporic fungus to the non-flagellated, terrestrial fungi.</title>
        <authorList>
            <person name="Chang Y."/>
            <person name="Rochon D."/>
            <person name="Sekimoto S."/>
            <person name="Wang Y."/>
            <person name="Chovatia M."/>
            <person name="Sandor L."/>
            <person name="Salamov A."/>
            <person name="Grigoriev I.V."/>
            <person name="Stajich J.E."/>
            <person name="Spatafora J.W."/>
        </authorList>
    </citation>
    <scope>NUCLEOTIDE SEQUENCE [LARGE SCALE GENOMIC DNA]</scope>
    <source>
        <strain evidence="8">S191</strain>
    </source>
</reference>
<dbReference type="SUPFAM" id="SSF51569">
    <property type="entry name" value="Aldolase"/>
    <property type="match status" value="1"/>
</dbReference>
<evidence type="ECO:0000256" key="7">
    <source>
        <dbReference type="SAM" id="MobiDB-lite"/>
    </source>
</evidence>
<comment type="catalytic activity">
    <reaction evidence="4 6">
        <text>D-erythrose 4-phosphate + phosphoenolpyruvate + H2O = 7-phospho-2-dehydro-3-deoxy-D-arabino-heptonate + phosphate</text>
        <dbReference type="Rhea" id="RHEA:14717"/>
        <dbReference type="ChEBI" id="CHEBI:15377"/>
        <dbReference type="ChEBI" id="CHEBI:16897"/>
        <dbReference type="ChEBI" id="CHEBI:43474"/>
        <dbReference type="ChEBI" id="CHEBI:58394"/>
        <dbReference type="ChEBI" id="CHEBI:58702"/>
        <dbReference type="EC" id="2.5.1.54"/>
    </reaction>
</comment>
<dbReference type="PANTHER" id="PTHR21337">
    <property type="entry name" value="PHOSPHO-2-DEHYDRO-3-DEOXYHEPTONATE ALDOLASE 1, 2"/>
    <property type="match status" value="1"/>
</dbReference>
<dbReference type="UniPathway" id="UPA00053">
    <property type="reaction ID" value="UER00084"/>
</dbReference>
<feature type="non-terminal residue" evidence="8">
    <location>
        <position position="1"/>
    </location>
</feature>
<evidence type="ECO:0000256" key="1">
    <source>
        <dbReference type="ARBA" id="ARBA00004688"/>
    </source>
</evidence>
<evidence type="ECO:0000256" key="2">
    <source>
        <dbReference type="ARBA" id="ARBA00008911"/>
    </source>
</evidence>
<evidence type="ECO:0000256" key="3">
    <source>
        <dbReference type="ARBA" id="ARBA00022679"/>
    </source>
</evidence>
<dbReference type="Proteomes" id="UP000673691">
    <property type="component" value="Unassembled WGS sequence"/>
</dbReference>
<keyword evidence="6" id="KW-0057">Aromatic amino acid biosynthesis</keyword>
<dbReference type="EMBL" id="JAEFCI010002525">
    <property type="protein sequence ID" value="KAG5462173.1"/>
    <property type="molecule type" value="Genomic_DNA"/>
</dbReference>
<proteinExistence type="inferred from homology"/>
<sequence length="218" mass="23405">LGRSARHPGPSTFACVIVDRDGPRVSAEPVVGAAGEAARAALKASSRPSVPPTRARAPRGGGTRPRFLARVGADAAAAEQHCDRGIGLVQCLNRLSIGDRTRELDGAHVEEFSGIENSTSQRIWAPLLDKLNPKMGVGKCLLINRYGVNNVEKHLADRIAAVQRSGHIAVWACDPMHGKRAGVAEVFISNVCLQRRTVWLALLTVVFRVAARDLRRTG</sequence>
<evidence type="ECO:0000256" key="6">
    <source>
        <dbReference type="RuleBase" id="RU363071"/>
    </source>
</evidence>
<dbReference type="OrthoDB" id="2338at2759"/>
<dbReference type="GO" id="GO:0009423">
    <property type="term" value="P:chorismate biosynthetic process"/>
    <property type="evidence" value="ECO:0007669"/>
    <property type="project" value="UniProtKB-UniPathway"/>
</dbReference>
<dbReference type="GO" id="GO:0003849">
    <property type="term" value="F:3-deoxy-7-phosphoheptulonate synthase activity"/>
    <property type="evidence" value="ECO:0007669"/>
    <property type="project" value="UniProtKB-EC"/>
</dbReference>
<dbReference type="EC" id="2.5.1.54" evidence="6"/>
<dbReference type="PANTHER" id="PTHR21337:SF0">
    <property type="entry name" value="PHOSPHO-2-DEHYDRO-3-DEOXYHEPTONATE ALDOLASE"/>
    <property type="match status" value="1"/>
</dbReference>